<sequence>MHHLFPTYSHWRYPALAVRVAEVARDHGPASRITLATSRGRDCYGTWLVGSVVTLALIFLAMARSRSGWAPQAFVQAMLVMVRL</sequence>
<evidence type="ECO:0000313" key="2">
    <source>
        <dbReference type="EMBL" id="MBX3888883.1"/>
    </source>
</evidence>
<proteinExistence type="predicted"/>
<protein>
    <submittedName>
        <fullName evidence="2">Uncharacterized protein</fullName>
    </submittedName>
</protein>
<dbReference type="Proteomes" id="UP001199322">
    <property type="component" value="Unassembled WGS sequence"/>
</dbReference>
<dbReference type="AlphaFoldDB" id="A0A9Q2C7W8"/>
<dbReference type="EMBL" id="QGBI01000003">
    <property type="protein sequence ID" value="MBX3888883.1"/>
    <property type="molecule type" value="Genomic_DNA"/>
</dbReference>
<feature type="transmembrane region" description="Helical" evidence="1">
    <location>
        <begin position="44"/>
        <end position="63"/>
    </location>
</feature>
<name>A0A9Q2C7W8_RALPI</name>
<organism evidence="2 3">
    <name type="scientific">Ralstonia pickettii</name>
    <name type="common">Burkholderia pickettii</name>
    <dbReference type="NCBI Taxonomy" id="329"/>
    <lineage>
        <taxon>Bacteria</taxon>
        <taxon>Pseudomonadati</taxon>
        <taxon>Pseudomonadota</taxon>
        <taxon>Betaproteobacteria</taxon>
        <taxon>Burkholderiales</taxon>
        <taxon>Burkholderiaceae</taxon>
        <taxon>Ralstonia</taxon>
    </lineage>
</organism>
<keyword evidence="1" id="KW-1133">Transmembrane helix</keyword>
<gene>
    <name evidence="2" type="ORF">DEE74_03260</name>
</gene>
<keyword evidence="1" id="KW-0472">Membrane</keyword>
<comment type="caution">
    <text evidence="2">The sequence shown here is derived from an EMBL/GenBank/DDBJ whole genome shotgun (WGS) entry which is preliminary data.</text>
</comment>
<dbReference type="RefSeq" id="WP_009240439.1">
    <property type="nucleotide sequence ID" value="NZ_CABKQE010000002.1"/>
</dbReference>
<accession>A0A9Q2C7W8</accession>
<dbReference type="GeneID" id="61389579"/>
<reference evidence="2" key="1">
    <citation type="submission" date="2018-06" db="EMBL/GenBank/DDBJ databases">
        <authorList>
            <person name="O'Rourke A."/>
        </authorList>
    </citation>
    <scope>NUCLEOTIDE SEQUENCE</scope>
    <source>
        <strain evidence="2">132550021-3</strain>
    </source>
</reference>
<keyword evidence="1" id="KW-0812">Transmembrane</keyword>
<evidence type="ECO:0000256" key="1">
    <source>
        <dbReference type="SAM" id="Phobius"/>
    </source>
</evidence>
<evidence type="ECO:0000313" key="3">
    <source>
        <dbReference type="Proteomes" id="UP001199322"/>
    </source>
</evidence>